<keyword evidence="1" id="KW-0732">Signal</keyword>
<comment type="caution">
    <text evidence="5">The sequence shown here is derived from an EMBL/GenBank/DDBJ whole genome shotgun (WGS) entry which is preliminary data.</text>
</comment>
<feature type="transmembrane region" description="Helical" evidence="3">
    <location>
        <begin position="734"/>
        <end position="755"/>
    </location>
</feature>
<dbReference type="InterPro" id="IPR011098">
    <property type="entry name" value="G5_dom"/>
</dbReference>
<evidence type="ECO:0000256" key="2">
    <source>
        <dbReference type="SAM" id="MobiDB-lite"/>
    </source>
</evidence>
<dbReference type="SMART" id="SM01208">
    <property type="entry name" value="G5"/>
    <property type="match status" value="7"/>
</dbReference>
<feature type="domain" description="G5" evidence="4">
    <location>
        <begin position="276"/>
        <end position="356"/>
    </location>
</feature>
<reference evidence="5" key="1">
    <citation type="submission" date="2020-05" db="EMBL/GenBank/DDBJ databases">
        <title>Linking phenotype, genotype and ecology: antimicrobial resistance in the zoonotic pathogen Streptococcus suis.</title>
        <authorList>
            <person name="Hadjirin N.F."/>
            <person name="Miller E.L."/>
            <person name="Murray G.R."/>
            <person name="Yen P.L.K."/>
            <person name="Phuc H.D."/>
            <person name="Wileman T.M."/>
            <person name="Hernandez-Garcia J."/>
            <person name="Williamson S.M."/>
            <person name="Parkhill J."/>
            <person name="Maskell D.J."/>
            <person name="Zhou R."/>
            <person name="Fittipaldi N."/>
            <person name="Gottschalk M."/>
            <person name="Tucker A.D.W."/>
            <person name="Hoa N.T."/>
            <person name="Welch J."/>
            <person name="Weinert L.A."/>
        </authorList>
    </citation>
    <scope>NUCLEOTIDE SEQUENCE</scope>
    <source>
        <strain evidence="5">TMW_SS111</strain>
    </source>
</reference>
<keyword evidence="3" id="KW-0472">Membrane</keyword>
<keyword evidence="3" id="KW-0812">Transmembrane</keyword>
<feature type="domain" description="G5" evidence="4">
    <location>
        <begin position="359"/>
        <end position="439"/>
    </location>
</feature>
<dbReference type="Gene3D" id="2.20.230.10">
    <property type="entry name" value="Resuscitation-promoting factor rpfb"/>
    <property type="match status" value="7"/>
</dbReference>
<gene>
    <name evidence="5" type="ORF">HO898_10125</name>
</gene>
<proteinExistence type="predicted"/>
<keyword evidence="3" id="KW-1133">Transmembrane helix</keyword>
<feature type="domain" description="G5" evidence="4">
    <location>
        <begin position="442"/>
        <end position="522"/>
    </location>
</feature>
<feature type="compositionally biased region" description="Polar residues" evidence="2">
    <location>
        <begin position="703"/>
        <end position="717"/>
    </location>
</feature>
<protein>
    <recommendedName>
        <fullName evidence="4">G5 domain-containing protein</fullName>
    </recommendedName>
</protein>
<evidence type="ECO:0000259" key="4">
    <source>
        <dbReference type="PROSITE" id="PS51109"/>
    </source>
</evidence>
<dbReference type="EMBL" id="JABLKP010000018">
    <property type="protein sequence ID" value="NQP84062.1"/>
    <property type="molecule type" value="Genomic_DNA"/>
</dbReference>
<dbReference type="AlphaFoldDB" id="A0A9Q5BT57"/>
<feature type="region of interest" description="Disordered" evidence="2">
    <location>
        <begin position="694"/>
        <end position="717"/>
    </location>
</feature>
<dbReference type="Pfam" id="PF07501">
    <property type="entry name" value="G5"/>
    <property type="match status" value="5"/>
</dbReference>
<evidence type="ECO:0000256" key="1">
    <source>
        <dbReference type="ARBA" id="ARBA00022729"/>
    </source>
</evidence>
<evidence type="ECO:0000313" key="5">
    <source>
        <dbReference type="EMBL" id="NQP84062.1"/>
    </source>
</evidence>
<evidence type="ECO:0000313" key="6">
    <source>
        <dbReference type="Proteomes" id="UP000748881"/>
    </source>
</evidence>
<name>A0A9Q5BT57_STRSU</name>
<dbReference type="PROSITE" id="PS51109">
    <property type="entry name" value="G5"/>
    <property type="match status" value="5"/>
</dbReference>
<feature type="domain" description="G5" evidence="4">
    <location>
        <begin position="608"/>
        <end position="688"/>
    </location>
</feature>
<evidence type="ECO:0000256" key="3">
    <source>
        <dbReference type="SAM" id="Phobius"/>
    </source>
</evidence>
<organism evidence="5 6">
    <name type="scientific">Streptococcus suis</name>
    <dbReference type="NCBI Taxonomy" id="1307"/>
    <lineage>
        <taxon>Bacteria</taxon>
        <taxon>Bacillati</taxon>
        <taxon>Bacillota</taxon>
        <taxon>Bacilli</taxon>
        <taxon>Lactobacillales</taxon>
        <taxon>Streptococcaceae</taxon>
        <taxon>Streptococcus</taxon>
    </lineage>
</organism>
<sequence length="761" mass="81328">MKKRRYQSLVGLALVASLVNPTPWLGQSSLFESTKVLAAEEETPPEDEILPDANQLKAIIDFTKLNDELEGLIDSNPEEAGYLVEDEQAKVDRWKAYLAQTADGKAQAARWDALVARLNGGGSTPTPTPNPDPVVTTRTETIAITTIYTADANLEANKQVEIFAGVAGVKTYTTTNGVEDAGVVTVAMQPRQVTVGTKSTVVTESIPAPKDIEELDTKLEAGARVLKKGAVPGTKTTTTSYTLNTATGVAVANAPVETIVEGTAAIYLVGTKTTNVPVVTTEEVVETQVVAFETIREDDPNLEVGKEVVETEGVNGERTIVYTVTKTDGVETARTVKSDSITTPATAKVIKVGTKPVHVPVVTTEEVVETQVVPFETIREDDPNLEVGKEVVETEGANGERTIVYTVTKTDGVETARTVKSDSITTPATAKVIKVGTKPVRVPVVTTEEVVETQVVPFETIREDDPNLEVGKEVVETEGANGERTIVYTVTKTDGVETARTVKSDSITTPATAKVIKVGTKPVRVPVVTTEEVVETQVVPFETIREDDPNLEVGKEVVETEGANGERTIVYTVTKTDGVETARTVKSDSITTPATAKVIKVGTKPVPVPVVTTEEVVETQVVAFETIREDDPNLEVGKEVVETEGVNGERTIVYTVTKTDGVETARTVKSDSITTPATAKVIKVGTKTASVTDSKEELKASNEKNTQATNETVGDTASQKEVTGKKILPKTGDVVATTFWTSLIGWVTLGLATILRRNKKS</sequence>
<accession>A0A9Q5BT57</accession>
<dbReference type="Proteomes" id="UP000748881">
    <property type="component" value="Unassembled WGS sequence"/>
</dbReference>
<feature type="domain" description="G5" evidence="4">
    <location>
        <begin position="525"/>
        <end position="605"/>
    </location>
</feature>